<accession>A0ABT2VLC8</accession>
<evidence type="ECO:0000313" key="2">
    <source>
        <dbReference type="EMBL" id="MCU7553622.1"/>
    </source>
</evidence>
<keyword evidence="1" id="KW-0812">Transmembrane</keyword>
<proteinExistence type="predicted"/>
<gene>
    <name evidence="2" type="ORF">OCL06_03285</name>
</gene>
<organism evidence="2 3">
    <name type="scientific">Alteromonas salexigens</name>
    <dbReference type="NCBI Taxonomy" id="2982530"/>
    <lineage>
        <taxon>Bacteria</taxon>
        <taxon>Pseudomonadati</taxon>
        <taxon>Pseudomonadota</taxon>
        <taxon>Gammaproteobacteria</taxon>
        <taxon>Alteromonadales</taxon>
        <taxon>Alteromonadaceae</taxon>
        <taxon>Alteromonas/Salinimonas group</taxon>
        <taxon>Alteromonas</taxon>
    </lineage>
</organism>
<reference evidence="3" key="1">
    <citation type="submission" date="2023-07" db="EMBL/GenBank/DDBJ databases">
        <title>Study on multiphase classification of strain Alteromonas salexigens isolated from the Yellow Sea.</title>
        <authorList>
            <person name="Sun L."/>
        </authorList>
    </citation>
    <scope>NUCLEOTIDE SEQUENCE [LARGE SCALE GENOMIC DNA]</scope>
    <source>
        <strain evidence="3">ASW11-19</strain>
    </source>
</reference>
<dbReference type="Pfam" id="PF11391">
    <property type="entry name" value="DUF2798"/>
    <property type="match status" value="1"/>
</dbReference>
<feature type="transmembrane region" description="Helical" evidence="1">
    <location>
        <begin position="47"/>
        <end position="67"/>
    </location>
</feature>
<keyword evidence="1" id="KW-1133">Transmembrane helix</keyword>
<sequence>MAQWIYKICFSFCMSLLLSLLMSGWVTYLNLGLDHNFWGNWMQAFLLAWPAAFAIAVCFGGVVGILATKLSQRIIGWVQ</sequence>
<keyword evidence="1" id="KW-0472">Membrane</keyword>
<keyword evidence="3" id="KW-1185">Reference proteome</keyword>
<name>A0ABT2VLC8_9ALTE</name>
<evidence type="ECO:0000256" key="1">
    <source>
        <dbReference type="SAM" id="Phobius"/>
    </source>
</evidence>
<protein>
    <submittedName>
        <fullName evidence="2">DUF2798 domain-containing protein</fullName>
    </submittedName>
</protein>
<evidence type="ECO:0000313" key="3">
    <source>
        <dbReference type="Proteomes" id="UP001209257"/>
    </source>
</evidence>
<dbReference type="Proteomes" id="UP001209257">
    <property type="component" value="Unassembled WGS sequence"/>
</dbReference>
<dbReference type="EMBL" id="JAOTJC010000004">
    <property type="protein sequence ID" value="MCU7553622.1"/>
    <property type="molecule type" value="Genomic_DNA"/>
</dbReference>
<dbReference type="RefSeq" id="WP_262992305.1">
    <property type="nucleotide sequence ID" value="NZ_JAOTJC010000004.1"/>
</dbReference>
<comment type="caution">
    <text evidence="2">The sequence shown here is derived from an EMBL/GenBank/DDBJ whole genome shotgun (WGS) entry which is preliminary data.</text>
</comment>
<dbReference type="InterPro" id="IPR021529">
    <property type="entry name" value="DUF2798"/>
</dbReference>